<dbReference type="Proteomes" id="UP000234662">
    <property type="component" value="Unassembled WGS sequence"/>
</dbReference>
<feature type="signal peptide" evidence="1">
    <location>
        <begin position="1"/>
        <end position="42"/>
    </location>
</feature>
<dbReference type="EMBL" id="CP029604">
    <property type="protein sequence ID" value="AWO87007.1"/>
    <property type="molecule type" value="Genomic_DNA"/>
</dbReference>
<feature type="domain" description="Cupin type-2" evidence="2">
    <location>
        <begin position="77"/>
        <end position="143"/>
    </location>
</feature>
<dbReference type="OrthoDB" id="129561at2"/>
<dbReference type="Proteomes" id="UP000247118">
    <property type="component" value="Chromosome"/>
</dbReference>
<reference evidence="4 5" key="1">
    <citation type="submission" date="2017-12" db="EMBL/GenBank/DDBJ databases">
        <title>Phylogenetic diversity of female urinary microbiome.</title>
        <authorList>
            <person name="Thomas-White K."/>
            <person name="Wolfe A.J."/>
        </authorList>
    </citation>
    <scope>NUCLEOTIDE SEQUENCE [LARGE SCALE GENOMIC DNA]</scope>
    <source>
        <strain evidence="4 5">UMB0777</strain>
    </source>
</reference>
<feature type="chain" id="PRO_5014133677" evidence="1">
    <location>
        <begin position="43"/>
        <end position="171"/>
    </location>
</feature>
<dbReference type="AlphaFoldDB" id="A0A2I1RAU6"/>
<proteinExistence type="predicted"/>
<sequence length="171" mass="17484">MPSARSTYGRTMTPLLRTAVATLAAAAALLTPLAMSSTAANATPSSGISAVSLAKADIPADLLPFVPDGVHVEVREITIAPGGTTGWHYHDGTLIGLVRQGTLTHPGSDCKPVVYRTGEIIQEPGGKANTHEGTNLGTTPVVLDVLYLMPLNKPLSEDAPAPPCATGPSAP</sequence>
<protein>
    <submittedName>
        <fullName evidence="4">Cupin domain-containing protein</fullName>
    </submittedName>
</protein>
<keyword evidence="1" id="KW-0732">Signal</keyword>
<gene>
    <name evidence="4" type="ORF">CYJ73_07640</name>
    <name evidence="3" type="ORF">DLJ61_21685</name>
</gene>
<reference evidence="3 6" key="2">
    <citation type="submission" date="2018-05" db="EMBL/GenBank/DDBJ databases">
        <title>Complete genome sequence of Gordonia terrae NRRL B-16283.</title>
        <authorList>
            <person name="Garlena R.A."/>
            <person name="Russell D.A."/>
            <person name="Hatfull G.F."/>
        </authorList>
    </citation>
    <scope>NUCLEOTIDE SEQUENCE [LARGE SCALE GENOMIC DNA]</scope>
    <source>
        <strain evidence="3 6">NRRL B-16283</strain>
    </source>
</reference>
<dbReference type="EMBL" id="PKJC01000004">
    <property type="protein sequence ID" value="PKZ66250.1"/>
    <property type="molecule type" value="Genomic_DNA"/>
</dbReference>
<dbReference type="Pfam" id="PF07883">
    <property type="entry name" value="Cupin_2"/>
    <property type="match status" value="1"/>
</dbReference>
<evidence type="ECO:0000313" key="5">
    <source>
        <dbReference type="Proteomes" id="UP000234662"/>
    </source>
</evidence>
<accession>A0A2I1RAU6</accession>
<evidence type="ECO:0000313" key="3">
    <source>
        <dbReference type="EMBL" id="AWO87007.1"/>
    </source>
</evidence>
<evidence type="ECO:0000259" key="2">
    <source>
        <dbReference type="Pfam" id="PF07883"/>
    </source>
</evidence>
<dbReference type="InterPro" id="IPR011051">
    <property type="entry name" value="RmlC_Cupin_sf"/>
</dbReference>
<dbReference type="InterPro" id="IPR014710">
    <property type="entry name" value="RmlC-like_jellyroll"/>
</dbReference>
<dbReference type="STRING" id="2055.BCM27_21460"/>
<evidence type="ECO:0000313" key="6">
    <source>
        <dbReference type="Proteomes" id="UP000247118"/>
    </source>
</evidence>
<dbReference type="Gene3D" id="2.60.120.10">
    <property type="entry name" value="Jelly Rolls"/>
    <property type="match status" value="1"/>
</dbReference>
<evidence type="ECO:0000313" key="4">
    <source>
        <dbReference type="EMBL" id="PKZ66250.1"/>
    </source>
</evidence>
<organism evidence="4 5">
    <name type="scientific">Gordonia terrae</name>
    <dbReference type="NCBI Taxonomy" id="2055"/>
    <lineage>
        <taxon>Bacteria</taxon>
        <taxon>Bacillati</taxon>
        <taxon>Actinomycetota</taxon>
        <taxon>Actinomycetes</taxon>
        <taxon>Mycobacteriales</taxon>
        <taxon>Gordoniaceae</taxon>
        <taxon>Gordonia</taxon>
    </lineage>
</organism>
<name>A0A2I1RAU6_9ACTN</name>
<evidence type="ECO:0000256" key="1">
    <source>
        <dbReference type="SAM" id="SignalP"/>
    </source>
</evidence>
<dbReference type="SUPFAM" id="SSF51182">
    <property type="entry name" value="RmlC-like cupins"/>
    <property type="match status" value="1"/>
</dbReference>
<dbReference type="InterPro" id="IPR013096">
    <property type="entry name" value="Cupin_2"/>
</dbReference>